<feature type="compositionally biased region" description="Basic and acidic residues" evidence="1">
    <location>
        <begin position="98"/>
        <end position="109"/>
    </location>
</feature>
<dbReference type="InterPro" id="IPR017517">
    <property type="entry name" value="Maleyloyr_isom"/>
</dbReference>
<keyword evidence="5" id="KW-1185">Reference proteome</keyword>
<dbReference type="EMBL" id="LJGW01000447">
    <property type="protein sequence ID" value="OEV08007.1"/>
    <property type="molecule type" value="Genomic_DNA"/>
</dbReference>
<protein>
    <recommendedName>
        <fullName evidence="6">Mycothiol-dependent maleylpyruvate isomerase metal-binding domain-containing protein</fullName>
    </recommendedName>
</protein>
<comment type="caution">
    <text evidence="4">The sequence shown here is derived from an EMBL/GenBank/DDBJ whole genome shotgun (WGS) entry which is preliminary data.</text>
</comment>
<dbReference type="SUPFAM" id="SSF109854">
    <property type="entry name" value="DinB/YfiT-like putative metalloenzymes"/>
    <property type="match status" value="1"/>
</dbReference>
<evidence type="ECO:0000313" key="4">
    <source>
        <dbReference type="EMBL" id="OEV08007.1"/>
    </source>
</evidence>
<name>A0A1E7KVR7_9ACTN</name>
<sequence length="274" mass="28985">MPPVKRTRASSQRSYDPARVRQALIGQVEAVAAAAHELTDEQCARPSGLPGWDVHRLLVHIGLQIDAVPRFLAGPEARATSPAVDLPTWARGTARGAAELDRETREEAGRFPGPGGGAARIDEAVAQLEPVLESAVRGDLLIPHGLGPMRMLDFTVTRLVELVVHSDDLARATGVPVTLDRQALAATVRVLADTLAVKAPGASVEVRVPPFAVVQCVEGPRHTRGTPPNVVETDPLTWLRLATGRVGWEQARTAAAVSASGERADLSGLLPLLG</sequence>
<dbReference type="Proteomes" id="UP000176005">
    <property type="component" value="Unassembled WGS sequence"/>
</dbReference>
<dbReference type="AlphaFoldDB" id="A0A1E7KVR7"/>
<evidence type="ECO:0008006" key="6">
    <source>
        <dbReference type="Google" id="ProtNLM"/>
    </source>
</evidence>
<evidence type="ECO:0000259" key="3">
    <source>
        <dbReference type="Pfam" id="PF17844"/>
    </source>
</evidence>
<proteinExistence type="predicted"/>
<evidence type="ECO:0000259" key="2">
    <source>
        <dbReference type="Pfam" id="PF11716"/>
    </source>
</evidence>
<dbReference type="InterPro" id="IPR041629">
    <property type="entry name" value="SCP_3"/>
</dbReference>
<reference evidence="4 5" key="1">
    <citation type="journal article" date="2016" name="Front. Microbiol.">
        <title>Comparative Genomics Analysis of Streptomyces Species Reveals Their Adaptation to the Marine Environment and Their Diversity at the Genomic Level.</title>
        <authorList>
            <person name="Tian X."/>
            <person name="Zhang Z."/>
            <person name="Yang T."/>
            <person name="Chen M."/>
            <person name="Li J."/>
            <person name="Chen F."/>
            <person name="Yang J."/>
            <person name="Li W."/>
            <person name="Zhang B."/>
            <person name="Zhang Z."/>
            <person name="Wu J."/>
            <person name="Zhang C."/>
            <person name="Long L."/>
            <person name="Xiao J."/>
        </authorList>
    </citation>
    <scope>NUCLEOTIDE SEQUENCE [LARGE SCALE GENOMIC DNA]</scope>
    <source>
        <strain evidence="4 5">SCSIO 10429</strain>
    </source>
</reference>
<evidence type="ECO:0000256" key="1">
    <source>
        <dbReference type="SAM" id="MobiDB-lite"/>
    </source>
</evidence>
<dbReference type="PATRIC" id="fig|518642.10.peg.6465"/>
<dbReference type="GO" id="GO:0046872">
    <property type="term" value="F:metal ion binding"/>
    <property type="evidence" value="ECO:0007669"/>
    <property type="project" value="InterPro"/>
</dbReference>
<dbReference type="InterPro" id="IPR034660">
    <property type="entry name" value="DinB/YfiT-like"/>
</dbReference>
<feature type="domain" description="Bacterial SCP orthologue" evidence="3">
    <location>
        <begin position="180"/>
        <end position="272"/>
    </location>
</feature>
<dbReference type="Pfam" id="PF11716">
    <property type="entry name" value="MDMPI_N"/>
    <property type="match status" value="1"/>
</dbReference>
<evidence type="ECO:0000313" key="5">
    <source>
        <dbReference type="Proteomes" id="UP000176005"/>
    </source>
</evidence>
<dbReference type="Gene3D" id="3.30.1050.40">
    <property type="match status" value="1"/>
</dbReference>
<accession>A0A1E7KVR7</accession>
<dbReference type="RefSeq" id="WP_070019926.1">
    <property type="nucleotide sequence ID" value="NZ_LJGW01000447.1"/>
</dbReference>
<feature type="domain" description="Mycothiol-dependent maleylpyruvate isomerase metal-binding" evidence="2">
    <location>
        <begin position="28"/>
        <end position="170"/>
    </location>
</feature>
<dbReference type="NCBIfam" id="TIGR03083">
    <property type="entry name" value="maleylpyruvate isomerase family mycothiol-dependent enzyme"/>
    <property type="match status" value="1"/>
</dbReference>
<gene>
    <name evidence="4" type="ORF">AN218_27985</name>
</gene>
<organism evidence="4 5">
    <name type="scientific">Streptomyces nanshensis</name>
    <dbReference type="NCBI Taxonomy" id="518642"/>
    <lineage>
        <taxon>Bacteria</taxon>
        <taxon>Bacillati</taxon>
        <taxon>Actinomycetota</taxon>
        <taxon>Actinomycetes</taxon>
        <taxon>Kitasatosporales</taxon>
        <taxon>Streptomycetaceae</taxon>
        <taxon>Streptomyces</taxon>
    </lineage>
</organism>
<dbReference type="Pfam" id="PF17844">
    <property type="entry name" value="SCP_3"/>
    <property type="match status" value="1"/>
</dbReference>
<dbReference type="InterPro" id="IPR024344">
    <property type="entry name" value="MDMPI_metal-binding"/>
</dbReference>
<feature type="region of interest" description="Disordered" evidence="1">
    <location>
        <begin position="94"/>
        <end position="116"/>
    </location>
</feature>